<gene>
    <name evidence="7" type="ORF">PPN31114_03362</name>
</gene>
<dbReference type="InterPro" id="IPR032636">
    <property type="entry name" value="Pilus_assem_E-set-like_dom"/>
</dbReference>
<evidence type="ECO:0000256" key="1">
    <source>
        <dbReference type="ARBA" id="ARBA00022729"/>
    </source>
</evidence>
<dbReference type="Pfam" id="PF17271">
    <property type="entry name" value="Usher_TcfC"/>
    <property type="match status" value="1"/>
</dbReference>
<dbReference type="EMBL" id="CABPSK010000003">
    <property type="protein sequence ID" value="VVE25405.1"/>
    <property type="molecule type" value="Genomic_DNA"/>
</dbReference>
<evidence type="ECO:0000259" key="6">
    <source>
        <dbReference type="Pfam" id="PF17271"/>
    </source>
</evidence>
<feature type="signal peptide" evidence="3">
    <location>
        <begin position="1"/>
        <end position="27"/>
    </location>
</feature>
<dbReference type="RefSeq" id="WP_174988150.1">
    <property type="nucleotide sequence ID" value="NZ_CABPSK010000003.1"/>
</dbReference>
<feature type="domain" description="TcfC Usher-like barrel" evidence="6">
    <location>
        <begin position="370"/>
        <end position="795"/>
    </location>
</feature>
<evidence type="ECO:0000256" key="3">
    <source>
        <dbReference type="SAM" id="SignalP"/>
    </source>
</evidence>
<feature type="chain" id="PRO_5023099887" evidence="3">
    <location>
        <begin position="28"/>
        <end position="939"/>
    </location>
</feature>
<dbReference type="InterPro" id="IPR031917">
    <property type="entry name" value="Pilus_assem_C"/>
</dbReference>
<evidence type="ECO:0000259" key="4">
    <source>
        <dbReference type="Pfam" id="PF15976"/>
    </source>
</evidence>
<keyword evidence="1 3" id="KW-0732">Signal</keyword>
<name>A0A5E4WR27_9BURK</name>
<evidence type="ECO:0000259" key="5">
    <source>
        <dbReference type="Pfam" id="PF16967"/>
    </source>
</evidence>
<dbReference type="Pfam" id="PF16967">
    <property type="entry name" value="TcfC"/>
    <property type="match status" value="1"/>
</dbReference>
<sequence length="939" mass="99391">MRCLLYTSFVCFAVALGANAAASTVNAARVPPGFEDIVHGQVEQIEIRMLGKTLGIFPVFVRPDTVRLETPEAVAAAIGLPAAASDDANASDASHVAASRLAALAMPMARNGHLVCDIDCGYLDTETADVIFDEQRGALDLFLAKAWLPVPDTTDEPYYANPAGSERALIHSQVLNVAGSSTQRNLTLLGNGALGITSRSFAGFDWSLVHTGQHGQHGQSDGGADRLHASLNSLYYRHDLGATHYTQFGRMDQRDLSSTRGGSFGFSLLPVHRFDGVRVGTSQAYVNEHRAAQGSPLTVLLTRDARVDAYRGNELLGSAYLPAGVQTIDTRYFPEGTYLVSLRIVEADTLVRTTSEPFTKVGGGAFDQRFQWFGQAGRAADERYGQRDARGFIAQAGARTPVGGGVLLTSGVGWVPSALYNETQLSWRHVFSFGTLTLAGSGLVGTGGAYGNTQSVALANGVGLSLYRYQMRDASCTRNTAAFGQSALNFGCYDSLNAALSVPLGPWQASAGYGYNKTQGRSPSAADVFDASRPLGGADVPNSRHSDRVSRTLQATLSRSFRWRRLSVASRVGVYQRRATAGGGGAMGSGAASRDTGAFVSLTLTAHRPKPPTQGAATFSSAGVELRSGEGERRSGAQTGYQASHAWTWDDTSRRELAVGVSGEVRGDVSATVRGAVDGRYGDANAMLSGSARRAGIVGGDRVSFTGGYASSLAVTRDRVLLGPAFLAGEAPAAVAIVVADEDDRTQGAAARLDVGGRPVTVDFGGAAIVPVSGYRLQSGEVSEATSGVHDHTVSLVRGASRRDYFLTPGRVVTHEVSAGRSYTYVGRALGPDGLSLDHAQVLSVPAQPLDDQGVFMIESPRQLSSLYLLSRGQPLRCAIDVTRREDVVHVTGTTQCEALAQETLPEGMRADARVQRLLSQRELSVQETRRDVADAVTR</sequence>
<organism evidence="7 8">
    <name type="scientific">Pandoraea pneumonica</name>
    <dbReference type="NCBI Taxonomy" id="2508299"/>
    <lineage>
        <taxon>Bacteria</taxon>
        <taxon>Pseudomonadati</taxon>
        <taxon>Pseudomonadota</taxon>
        <taxon>Betaproteobacteria</taxon>
        <taxon>Burkholderiales</taxon>
        <taxon>Burkholderiaceae</taxon>
        <taxon>Pandoraea</taxon>
    </lineage>
</organism>
<feature type="region of interest" description="Disordered" evidence="2">
    <location>
        <begin position="524"/>
        <end position="547"/>
    </location>
</feature>
<reference evidence="7 8" key="1">
    <citation type="submission" date="2019-08" db="EMBL/GenBank/DDBJ databases">
        <authorList>
            <person name="Peeters C."/>
        </authorList>
    </citation>
    <scope>NUCLEOTIDE SEQUENCE [LARGE SCALE GENOMIC DNA]</scope>
    <source>
        <strain evidence="7 8">LMG 31114</strain>
    </source>
</reference>
<evidence type="ECO:0000256" key="2">
    <source>
        <dbReference type="SAM" id="MobiDB-lite"/>
    </source>
</evidence>
<dbReference type="Proteomes" id="UP000366945">
    <property type="component" value="Unassembled WGS sequence"/>
</dbReference>
<feature type="domain" description="Pilus assembly protein E-set like" evidence="5">
    <location>
        <begin position="295"/>
        <end position="360"/>
    </location>
</feature>
<keyword evidence="8" id="KW-1185">Reference proteome</keyword>
<protein>
    <submittedName>
        <fullName evidence="7">Fimbrial protein</fullName>
    </submittedName>
</protein>
<proteinExistence type="predicted"/>
<dbReference type="GeneID" id="300405373"/>
<evidence type="ECO:0000313" key="8">
    <source>
        <dbReference type="Proteomes" id="UP000366945"/>
    </source>
</evidence>
<dbReference type="InterPro" id="IPR035224">
    <property type="entry name" value="Usher_TcfC"/>
</dbReference>
<evidence type="ECO:0000313" key="7">
    <source>
        <dbReference type="EMBL" id="VVE25405.1"/>
    </source>
</evidence>
<feature type="domain" description="Pilus assembly protein C-terminal" evidence="4">
    <location>
        <begin position="807"/>
        <end position="897"/>
    </location>
</feature>
<dbReference type="Pfam" id="PF15976">
    <property type="entry name" value="CooC_C"/>
    <property type="match status" value="1"/>
</dbReference>
<accession>A0A5E4WR27</accession>
<dbReference type="AlphaFoldDB" id="A0A5E4WR27"/>